<evidence type="ECO:0000256" key="7">
    <source>
        <dbReference type="ARBA" id="ARBA00023315"/>
    </source>
</evidence>
<dbReference type="SUPFAM" id="SSF69593">
    <property type="entry name" value="Glycerol-3-phosphate (1)-acyltransferase"/>
    <property type="match status" value="1"/>
</dbReference>
<evidence type="ECO:0000256" key="1">
    <source>
        <dbReference type="ARBA" id="ARBA00004370"/>
    </source>
</evidence>
<evidence type="ECO:0000256" key="8">
    <source>
        <dbReference type="SAM" id="MobiDB-lite"/>
    </source>
</evidence>
<evidence type="ECO:0000313" key="10">
    <source>
        <dbReference type="EMBL" id="PNG26538.1"/>
    </source>
</evidence>
<evidence type="ECO:0000256" key="4">
    <source>
        <dbReference type="ARBA" id="ARBA00022989"/>
    </source>
</evidence>
<dbReference type="CDD" id="cd07989">
    <property type="entry name" value="LPLAT_AGPAT-like"/>
    <property type="match status" value="1"/>
</dbReference>
<comment type="subcellular location">
    <subcellularLocation>
        <location evidence="1">Membrane</location>
    </subcellularLocation>
</comment>
<dbReference type="PANTHER" id="PTHR23063">
    <property type="entry name" value="PHOSPHOLIPID ACYLTRANSFERASE"/>
    <property type="match status" value="1"/>
</dbReference>
<dbReference type="Proteomes" id="UP000236286">
    <property type="component" value="Unassembled WGS sequence"/>
</dbReference>
<dbReference type="OrthoDB" id="9806880at2"/>
<reference evidence="10 11" key="1">
    <citation type="submission" date="2017-10" db="EMBL/GenBank/DDBJ databases">
        <title>Genome announcement of Methylocella silvestris TVC from permafrost.</title>
        <authorList>
            <person name="Wang J."/>
            <person name="Geng K."/>
            <person name="Ul-Haque F."/>
            <person name="Crombie A.T."/>
            <person name="Street L.E."/>
            <person name="Wookey P.A."/>
            <person name="Murrell J.C."/>
            <person name="Pratscher J."/>
        </authorList>
    </citation>
    <scope>NUCLEOTIDE SEQUENCE [LARGE SCALE GENOMIC DNA]</scope>
    <source>
        <strain evidence="10 11">TVC</strain>
    </source>
</reference>
<keyword evidence="7 10" id="KW-0012">Acyltransferase</keyword>
<evidence type="ECO:0000259" key="9">
    <source>
        <dbReference type="SMART" id="SM00563"/>
    </source>
</evidence>
<dbReference type="SMART" id="SM00563">
    <property type="entry name" value="PlsC"/>
    <property type="match status" value="1"/>
</dbReference>
<dbReference type="AlphaFoldDB" id="A0A2J7TIE3"/>
<evidence type="ECO:0000256" key="3">
    <source>
        <dbReference type="ARBA" id="ARBA00022692"/>
    </source>
</evidence>
<sequence>MRLCRYGLPREARLAVLRAVLLVLAFVVFLCIGIPAQSLAARLRRPARVDPSVVFCRVLIRVLRVKISVSGAACSSRPLLLAANHVSWIDVLALGSLSGFSFLAKREVGSWPLIGAIARQQGTVFVDRKRRRSIPAANAAMAERMLEGRRVLLFPEGTTGDGRALGAFRSSHFASARDLLAGAVEVEDVAVQPVAICYSALSAAWLGDAALLPHLWQVLTGEPLRCKIIFGAPLRFARGADRKIIAREAGSRVAHMLAASPALAASVQGRTLEAARTPAKPVADPASNAEESGAGRREQAWAEE</sequence>
<gene>
    <name evidence="10" type="ORF">CR492_07535</name>
</gene>
<dbReference type="GO" id="GO:0016746">
    <property type="term" value="F:acyltransferase activity"/>
    <property type="evidence" value="ECO:0007669"/>
    <property type="project" value="UniProtKB-KW"/>
</dbReference>
<dbReference type="EMBL" id="PDZR01000006">
    <property type="protein sequence ID" value="PNG26538.1"/>
    <property type="molecule type" value="Genomic_DNA"/>
</dbReference>
<name>A0A2J7TIE3_METSI</name>
<keyword evidence="4" id="KW-1133">Transmembrane helix</keyword>
<dbReference type="Pfam" id="PF01553">
    <property type="entry name" value="Acyltransferase"/>
    <property type="match status" value="1"/>
</dbReference>
<dbReference type="PANTHER" id="PTHR23063:SF52">
    <property type="entry name" value="LYSOPHOSPHATIDYLCHOLINE ACYLTRANSFERASE"/>
    <property type="match status" value="1"/>
</dbReference>
<keyword evidence="5" id="KW-0443">Lipid metabolism</keyword>
<protein>
    <submittedName>
        <fullName evidence="10">1-acyl-sn-glycerol-3-phosphate acyltransferase</fullName>
    </submittedName>
</protein>
<evidence type="ECO:0000256" key="2">
    <source>
        <dbReference type="ARBA" id="ARBA00022679"/>
    </source>
</evidence>
<comment type="caution">
    <text evidence="10">The sequence shown here is derived from an EMBL/GenBank/DDBJ whole genome shotgun (WGS) entry which is preliminary data.</text>
</comment>
<feature type="compositionally biased region" description="Basic and acidic residues" evidence="8">
    <location>
        <begin position="293"/>
        <end position="304"/>
    </location>
</feature>
<keyword evidence="2 10" id="KW-0808">Transferase</keyword>
<feature type="domain" description="Phospholipid/glycerol acyltransferase" evidence="9">
    <location>
        <begin position="79"/>
        <end position="199"/>
    </location>
</feature>
<dbReference type="GO" id="GO:0016020">
    <property type="term" value="C:membrane"/>
    <property type="evidence" value="ECO:0007669"/>
    <property type="project" value="UniProtKB-SubCell"/>
</dbReference>
<dbReference type="InterPro" id="IPR002123">
    <property type="entry name" value="Plipid/glycerol_acylTrfase"/>
</dbReference>
<keyword evidence="6" id="KW-0472">Membrane</keyword>
<proteinExistence type="predicted"/>
<keyword evidence="3" id="KW-0812">Transmembrane</keyword>
<organism evidence="10 11">
    <name type="scientific">Methylocella silvestris</name>
    <dbReference type="NCBI Taxonomy" id="199596"/>
    <lineage>
        <taxon>Bacteria</taxon>
        <taxon>Pseudomonadati</taxon>
        <taxon>Pseudomonadota</taxon>
        <taxon>Alphaproteobacteria</taxon>
        <taxon>Hyphomicrobiales</taxon>
        <taxon>Beijerinckiaceae</taxon>
        <taxon>Methylocella</taxon>
    </lineage>
</organism>
<evidence type="ECO:0000313" key="11">
    <source>
        <dbReference type="Proteomes" id="UP000236286"/>
    </source>
</evidence>
<dbReference type="GO" id="GO:0006629">
    <property type="term" value="P:lipid metabolic process"/>
    <property type="evidence" value="ECO:0007669"/>
    <property type="project" value="UniProtKB-KW"/>
</dbReference>
<evidence type="ECO:0000256" key="6">
    <source>
        <dbReference type="ARBA" id="ARBA00023136"/>
    </source>
</evidence>
<feature type="region of interest" description="Disordered" evidence="8">
    <location>
        <begin position="274"/>
        <end position="304"/>
    </location>
</feature>
<accession>A0A2J7TIE3</accession>
<evidence type="ECO:0000256" key="5">
    <source>
        <dbReference type="ARBA" id="ARBA00023098"/>
    </source>
</evidence>